<feature type="compositionally biased region" description="Low complexity" evidence="1">
    <location>
        <begin position="1"/>
        <end position="46"/>
    </location>
</feature>
<evidence type="ECO:0000256" key="1">
    <source>
        <dbReference type="SAM" id="MobiDB-lite"/>
    </source>
</evidence>
<reference evidence="2 3" key="1">
    <citation type="submission" date="2020-01" db="EMBL/GenBank/DDBJ databases">
        <authorList>
            <person name="Gupta K D."/>
        </authorList>
    </citation>
    <scope>NUCLEOTIDE SEQUENCE [LARGE SCALE GENOMIC DNA]</scope>
</reference>
<keyword evidence="3" id="KW-1185">Reference proteome</keyword>
<evidence type="ECO:0000313" key="3">
    <source>
        <dbReference type="Proteomes" id="UP000467700"/>
    </source>
</evidence>
<name>A0A8S0X959_CYCAE</name>
<sequence>MSDLPPRGRGTRPPGSHPRGSGSAPPAVPPAVASTSSAAYSTVVPAQSCHTLPHRRSRSTTDSTHSSQYESDLGMAQPHQEMEVEGNQGGEEVLRDPSIDLLLGDLEVLTTSIAKATDWVLWAAHHDPLSIDGGDTFTAQMTAFVSAIMSTDFGRIHGQGDLADISLASMLEAETSSREEPTIHLAPVFRPPPPAAHGLLDEGASIGVSSDILMQALDDLSRLASPSRTPASLKCKGVNRLVPPPQKKSKVAYSCPGLPLLINCATKPKPHPTTWAGIAHQATLMPPLPPGLGLQ</sequence>
<dbReference type="EMBL" id="CACVBS010000100">
    <property type="protein sequence ID" value="CAA7270902.1"/>
    <property type="molecule type" value="Genomic_DNA"/>
</dbReference>
<dbReference type="AlphaFoldDB" id="A0A8S0X959"/>
<protein>
    <submittedName>
        <fullName evidence="2">Uncharacterized protein</fullName>
    </submittedName>
</protein>
<accession>A0A8S0X959</accession>
<evidence type="ECO:0000313" key="2">
    <source>
        <dbReference type="EMBL" id="CAA7270902.1"/>
    </source>
</evidence>
<feature type="region of interest" description="Disordered" evidence="1">
    <location>
        <begin position="1"/>
        <end position="73"/>
    </location>
</feature>
<proteinExistence type="predicted"/>
<gene>
    <name evidence="2" type="ORF">AAE3_LOCUS13138</name>
</gene>
<dbReference type="Proteomes" id="UP000467700">
    <property type="component" value="Unassembled WGS sequence"/>
</dbReference>
<organism evidence="2 3">
    <name type="scientific">Cyclocybe aegerita</name>
    <name type="common">Black poplar mushroom</name>
    <name type="synonym">Agrocybe aegerita</name>
    <dbReference type="NCBI Taxonomy" id="1973307"/>
    <lineage>
        <taxon>Eukaryota</taxon>
        <taxon>Fungi</taxon>
        <taxon>Dikarya</taxon>
        <taxon>Basidiomycota</taxon>
        <taxon>Agaricomycotina</taxon>
        <taxon>Agaricomycetes</taxon>
        <taxon>Agaricomycetidae</taxon>
        <taxon>Agaricales</taxon>
        <taxon>Agaricineae</taxon>
        <taxon>Bolbitiaceae</taxon>
        <taxon>Cyclocybe</taxon>
    </lineage>
</organism>
<dbReference type="OrthoDB" id="10615511at2759"/>
<comment type="caution">
    <text evidence="2">The sequence shown here is derived from an EMBL/GenBank/DDBJ whole genome shotgun (WGS) entry which is preliminary data.</text>
</comment>